<protein>
    <recommendedName>
        <fullName evidence="3">ATP-dependent DNA helicase</fullName>
    </recommendedName>
</protein>
<dbReference type="InterPro" id="IPR051055">
    <property type="entry name" value="PIF1_helicase"/>
</dbReference>
<dbReference type="Proteomes" id="UP001150238">
    <property type="component" value="Unassembled WGS sequence"/>
</dbReference>
<feature type="non-terminal residue" evidence="1">
    <location>
        <position position="1"/>
    </location>
</feature>
<organism evidence="1 2">
    <name type="scientific">Lentinula lateritia</name>
    <dbReference type="NCBI Taxonomy" id="40482"/>
    <lineage>
        <taxon>Eukaryota</taxon>
        <taxon>Fungi</taxon>
        <taxon>Dikarya</taxon>
        <taxon>Basidiomycota</taxon>
        <taxon>Agaricomycotina</taxon>
        <taxon>Agaricomycetes</taxon>
        <taxon>Agaricomycetidae</taxon>
        <taxon>Agaricales</taxon>
        <taxon>Marasmiineae</taxon>
        <taxon>Omphalotaceae</taxon>
        <taxon>Lentinula</taxon>
    </lineage>
</organism>
<feature type="non-terminal residue" evidence="1">
    <location>
        <position position="231"/>
    </location>
</feature>
<comment type="caution">
    <text evidence="1">The sequence shown here is derived from an EMBL/GenBank/DDBJ whole genome shotgun (WGS) entry which is preliminary data.</text>
</comment>
<dbReference type="EMBL" id="JANVFS010000010">
    <property type="protein sequence ID" value="KAJ4486717.1"/>
    <property type="molecule type" value="Genomic_DNA"/>
</dbReference>
<evidence type="ECO:0000313" key="2">
    <source>
        <dbReference type="Proteomes" id="UP001150238"/>
    </source>
</evidence>
<accession>A0A9W9AMW0</accession>
<dbReference type="PANTHER" id="PTHR47642">
    <property type="entry name" value="ATP-DEPENDENT DNA HELICASE"/>
    <property type="match status" value="1"/>
</dbReference>
<proteinExistence type="predicted"/>
<gene>
    <name evidence="1" type="ORF">C8J55DRAFT_392098</name>
</gene>
<name>A0A9W9AMW0_9AGAR</name>
<dbReference type="SUPFAM" id="SSF52540">
    <property type="entry name" value="P-loop containing nucleoside triphosphate hydrolases"/>
    <property type="match status" value="1"/>
</dbReference>
<dbReference type="InterPro" id="IPR027417">
    <property type="entry name" value="P-loop_NTPase"/>
</dbReference>
<reference evidence="1" key="2">
    <citation type="journal article" date="2023" name="Proc. Natl. Acad. Sci. U.S.A.">
        <title>A global phylogenomic analysis of the shiitake genus Lentinula.</title>
        <authorList>
            <person name="Sierra-Patev S."/>
            <person name="Min B."/>
            <person name="Naranjo-Ortiz M."/>
            <person name="Looney B."/>
            <person name="Konkel Z."/>
            <person name="Slot J.C."/>
            <person name="Sakamoto Y."/>
            <person name="Steenwyk J.L."/>
            <person name="Rokas A."/>
            <person name="Carro J."/>
            <person name="Camarero S."/>
            <person name="Ferreira P."/>
            <person name="Molpeceres G."/>
            <person name="Ruiz-Duenas F.J."/>
            <person name="Serrano A."/>
            <person name="Henrissat B."/>
            <person name="Drula E."/>
            <person name="Hughes K.W."/>
            <person name="Mata J.L."/>
            <person name="Ishikawa N.K."/>
            <person name="Vargas-Isla R."/>
            <person name="Ushijima S."/>
            <person name="Smith C.A."/>
            <person name="Donoghue J."/>
            <person name="Ahrendt S."/>
            <person name="Andreopoulos W."/>
            <person name="He G."/>
            <person name="LaButti K."/>
            <person name="Lipzen A."/>
            <person name="Ng V."/>
            <person name="Riley R."/>
            <person name="Sandor L."/>
            <person name="Barry K."/>
            <person name="Martinez A.T."/>
            <person name="Xiao Y."/>
            <person name="Gibbons J.G."/>
            <person name="Terashima K."/>
            <person name="Grigoriev I.V."/>
            <person name="Hibbett D."/>
        </authorList>
    </citation>
    <scope>NUCLEOTIDE SEQUENCE</scope>
    <source>
        <strain evidence="1">Sp2 HRB7682 ss15</strain>
    </source>
</reference>
<sequence length="231" mass="25809">RDLHNFESAKAFANATGQEFCIYHSTDTRGHGKNKKVIKGIASEAAWRIPVKDAQDLGGKVPYIPGMPVFGTENIATELGLSNGSLGTLVSLTYEIHENRCYAVSATVDFPGYKGKDLMHPNRVFLKPISQSFKFHLPNSERLYSATRTQLPLIPAFAFTSHNAQGRSMDVVCIDFASCRTIQSAYVMLSRVRSFKGLCILRPFNINKIRNHISEELRSELKRTENLAIQT</sequence>
<reference evidence="1" key="1">
    <citation type="submission" date="2022-08" db="EMBL/GenBank/DDBJ databases">
        <authorList>
            <consortium name="DOE Joint Genome Institute"/>
            <person name="Min B."/>
            <person name="Riley R."/>
            <person name="Sierra-Patev S."/>
            <person name="Naranjo-Ortiz M."/>
            <person name="Looney B."/>
            <person name="Konkel Z."/>
            <person name="Slot J.C."/>
            <person name="Sakamoto Y."/>
            <person name="Steenwyk J.L."/>
            <person name="Rokas A."/>
            <person name="Carro J."/>
            <person name="Camarero S."/>
            <person name="Ferreira P."/>
            <person name="Molpeceres G."/>
            <person name="Ruiz-Duenas F.J."/>
            <person name="Serrano A."/>
            <person name="Henrissat B."/>
            <person name="Drula E."/>
            <person name="Hughes K.W."/>
            <person name="Mata J.L."/>
            <person name="Ishikawa N.K."/>
            <person name="Vargas-Isla R."/>
            <person name="Ushijima S."/>
            <person name="Smith C.A."/>
            <person name="Ahrendt S."/>
            <person name="Andreopoulos W."/>
            <person name="He G."/>
            <person name="Labutti K."/>
            <person name="Lipzen A."/>
            <person name="Ng V."/>
            <person name="Sandor L."/>
            <person name="Barry K."/>
            <person name="Martinez A.T."/>
            <person name="Xiao Y."/>
            <person name="Gibbons J.G."/>
            <person name="Terashima K."/>
            <person name="Hibbett D.S."/>
            <person name="Grigoriev I.V."/>
        </authorList>
    </citation>
    <scope>NUCLEOTIDE SEQUENCE</scope>
    <source>
        <strain evidence="1">Sp2 HRB7682 ss15</strain>
    </source>
</reference>
<dbReference type="AlphaFoldDB" id="A0A9W9AMW0"/>
<evidence type="ECO:0008006" key="3">
    <source>
        <dbReference type="Google" id="ProtNLM"/>
    </source>
</evidence>
<evidence type="ECO:0000313" key="1">
    <source>
        <dbReference type="EMBL" id="KAJ4486717.1"/>
    </source>
</evidence>